<evidence type="ECO:0000313" key="4">
    <source>
        <dbReference type="Proteomes" id="UP001156215"/>
    </source>
</evidence>
<reference evidence="3" key="1">
    <citation type="journal article" date="2022" name="Front. Microbiol.">
        <title>New perspectives on an old grouping: The genomic and phenotypic variability of Oxalobacter formigenes and the implications for calcium oxalate stone prevention.</title>
        <authorList>
            <person name="Chmiel J.A."/>
            <person name="Carr C."/>
            <person name="Stuivenberg G.A."/>
            <person name="Venema R."/>
            <person name="Chanyi R.M."/>
            <person name="Al K.F."/>
            <person name="Giguere D."/>
            <person name="Say H."/>
            <person name="Akouris P.P."/>
            <person name="Dominguez Romero S.A."/>
            <person name="Kwong A."/>
            <person name="Tai V."/>
            <person name="Koval S.F."/>
            <person name="Razvi H."/>
            <person name="Bjazevic J."/>
            <person name="Burton J.P."/>
        </authorList>
    </citation>
    <scope>NUCLEOTIDE SEQUENCE</scope>
    <source>
        <strain evidence="3">WoOx3</strain>
    </source>
</reference>
<sequence>MNNKSDTILRQWMILRNIPVFPRKITATELTNRLKKEGFEISKRTTERNLQTLSQIFPLQSDERSRPYGWSWSRDADMFTIPAMSPVQALTLSLARDHLTSLLPASLMETLAPYFKCADNVLLSGESIKNMADWRDKVAIVPSNQALIPPQYDEEIIETIHAALLEEKQLEIEYANRAMDESKTHTIHPLGLVQRGAVIYLVATMYSYEDIRILALHRIRSATALKTPSKIPKDFCLGQYIAKGAFGFVARKEAIRLVARFAVSAAEHLRETPLSKDQEFIEEGETVCITATVSDAQQLRWWLMAFGNQVEVLEPAFLREEFRQTAQSVHALYLTQ</sequence>
<dbReference type="Pfam" id="PF13280">
    <property type="entry name" value="WYL"/>
    <property type="match status" value="1"/>
</dbReference>
<dbReference type="PANTHER" id="PTHR34580">
    <property type="match status" value="1"/>
</dbReference>
<dbReference type="Pfam" id="PF25583">
    <property type="entry name" value="WCX"/>
    <property type="match status" value="1"/>
</dbReference>
<dbReference type="InterPro" id="IPR026881">
    <property type="entry name" value="WYL_dom"/>
</dbReference>
<dbReference type="PANTHER" id="PTHR34580:SF1">
    <property type="entry name" value="PROTEIN PAFC"/>
    <property type="match status" value="1"/>
</dbReference>
<dbReference type="KEGG" id="ovb:NB640_03655"/>
<dbReference type="Proteomes" id="UP001156215">
    <property type="component" value="Chromosome"/>
</dbReference>
<feature type="domain" description="WYL" evidence="1">
    <location>
        <begin position="155"/>
        <end position="223"/>
    </location>
</feature>
<dbReference type="RefSeq" id="WP_269309809.1">
    <property type="nucleotide sequence ID" value="NZ_CP098242.1"/>
</dbReference>
<dbReference type="InterPro" id="IPR057727">
    <property type="entry name" value="WCX_dom"/>
</dbReference>
<organism evidence="3 4">
    <name type="scientific">Oxalobacter vibrioformis</name>
    <dbReference type="NCBI Taxonomy" id="933080"/>
    <lineage>
        <taxon>Bacteria</taxon>
        <taxon>Pseudomonadati</taxon>
        <taxon>Pseudomonadota</taxon>
        <taxon>Betaproteobacteria</taxon>
        <taxon>Burkholderiales</taxon>
        <taxon>Oxalobacteraceae</taxon>
        <taxon>Oxalobacter</taxon>
    </lineage>
</organism>
<protein>
    <submittedName>
        <fullName evidence="3">WYL domain-containing protein</fullName>
    </submittedName>
</protein>
<accession>A0A9E9LW00</accession>
<dbReference type="EMBL" id="CP098242">
    <property type="protein sequence ID" value="WAW10760.1"/>
    <property type="molecule type" value="Genomic_DNA"/>
</dbReference>
<evidence type="ECO:0000259" key="2">
    <source>
        <dbReference type="Pfam" id="PF25583"/>
    </source>
</evidence>
<evidence type="ECO:0000313" key="3">
    <source>
        <dbReference type="EMBL" id="WAW10760.1"/>
    </source>
</evidence>
<proteinExistence type="predicted"/>
<dbReference type="AlphaFoldDB" id="A0A9E9LW00"/>
<dbReference type="InterPro" id="IPR051534">
    <property type="entry name" value="CBASS_pafABC_assoc_protein"/>
</dbReference>
<feature type="domain" description="WCX" evidence="2">
    <location>
        <begin position="254"/>
        <end position="327"/>
    </location>
</feature>
<name>A0A9E9LW00_9BURK</name>
<evidence type="ECO:0000259" key="1">
    <source>
        <dbReference type="Pfam" id="PF13280"/>
    </source>
</evidence>
<keyword evidence="4" id="KW-1185">Reference proteome</keyword>
<dbReference type="PROSITE" id="PS52050">
    <property type="entry name" value="WYL"/>
    <property type="match status" value="1"/>
</dbReference>
<gene>
    <name evidence="3" type="ORF">NB640_03655</name>
</gene>